<dbReference type="AlphaFoldDB" id="A0A9D9EMW6"/>
<name>A0A9D9EMW6_9SPIR</name>
<sequence>TAETQERVFTLAGRTRDGGFPVEAEISVSRKVNLVTDPSWESGTLGGWKLDGNGKYCFVENNKSNAYSGSWTYKYWWSDPFKSTLTRTFTGIPDGTYTLSLYAMGGGGENAIELFAENYGGPRVSAEVVNTGWKVWKQYTVSGIEVRGGKCTIGISIDANGGNWGNFDDVEFYLDN</sequence>
<dbReference type="Proteomes" id="UP000823616">
    <property type="component" value="Unassembled WGS sequence"/>
</dbReference>
<dbReference type="EMBL" id="JADIMS010000051">
    <property type="protein sequence ID" value="MBO8450082.1"/>
    <property type="molecule type" value="Genomic_DNA"/>
</dbReference>
<reference evidence="1" key="1">
    <citation type="submission" date="2020-10" db="EMBL/GenBank/DDBJ databases">
        <authorList>
            <person name="Gilroy R."/>
        </authorList>
    </citation>
    <scope>NUCLEOTIDE SEQUENCE</scope>
    <source>
        <strain evidence="1">B3-4054</strain>
    </source>
</reference>
<gene>
    <name evidence="1" type="ORF">IAA96_03145</name>
</gene>
<evidence type="ECO:0008006" key="3">
    <source>
        <dbReference type="Google" id="ProtNLM"/>
    </source>
</evidence>
<dbReference type="Gene3D" id="2.60.120.260">
    <property type="entry name" value="Galactose-binding domain-like"/>
    <property type="match status" value="1"/>
</dbReference>
<accession>A0A9D9EMW6</accession>
<feature type="non-terminal residue" evidence="1">
    <location>
        <position position="1"/>
    </location>
</feature>
<reference evidence="1" key="2">
    <citation type="journal article" date="2021" name="PeerJ">
        <title>Extensive microbial diversity within the chicken gut microbiome revealed by metagenomics and culture.</title>
        <authorList>
            <person name="Gilroy R."/>
            <person name="Ravi A."/>
            <person name="Getino M."/>
            <person name="Pursley I."/>
            <person name="Horton D.L."/>
            <person name="Alikhan N.F."/>
            <person name="Baker D."/>
            <person name="Gharbi K."/>
            <person name="Hall N."/>
            <person name="Watson M."/>
            <person name="Adriaenssens E.M."/>
            <person name="Foster-Nyarko E."/>
            <person name="Jarju S."/>
            <person name="Secka A."/>
            <person name="Antonio M."/>
            <person name="Oren A."/>
            <person name="Chaudhuri R.R."/>
            <person name="La Ragione R."/>
            <person name="Hildebrand F."/>
            <person name="Pallen M.J."/>
        </authorList>
    </citation>
    <scope>NUCLEOTIDE SEQUENCE</scope>
    <source>
        <strain evidence="1">B3-4054</strain>
    </source>
</reference>
<protein>
    <recommendedName>
        <fullName evidence="3">CBM6 domain-containing protein</fullName>
    </recommendedName>
</protein>
<comment type="caution">
    <text evidence="1">The sequence shown here is derived from an EMBL/GenBank/DDBJ whole genome shotgun (WGS) entry which is preliminary data.</text>
</comment>
<organism evidence="1 2">
    <name type="scientific">Candidatus Avitreponema avistercoris</name>
    <dbReference type="NCBI Taxonomy" id="2840705"/>
    <lineage>
        <taxon>Bacteria</taxon>
        <taxon>Pseudomonadati</taxon>
        <taxon>Spirochaetota</taxon>
        <taxon>Spirochaetia</taxon>
        <taxon>Spirochaetales</taxon>
        <taxon>Candidatus Avitreponema</taxon>
    </lineage>
</organism>
<proteinExistence type="predicted"/>
<evidence type="ECO:0000313" key="2">
    <source>
        <dbReference type="Proteomes" id="UP000823616"/>
    </source>
</evidence>
<evidence type="ECO:0000313" key="1">
    <source>
        <dbReference type="EMBL" id="MBO8450082.1"/>
    </source>
</evidence>